<dbReference type="InterPro" id="IPR012919">
    <property type="entry name" value="SUN_dom"/>
</dbReference>
<dbReference type="GeneID" id="8590837"/>
<evidence type="ECO:0000259" key="3">
    <source>
        <dbReference type="PROSITE" id="PS51469"/>
    </source>
</evidence>
<dbReference type="eggNOG" id="KOG3159">
    <property type="taxonomic scope" value="Eukaryota"/>
</dbReference>
<comment type="pathway">
    <text evidence="1">Protein modification; protein lipoylation via exogenous pathway; protein N(6)-(lipoyl)lysine from lipoate: step 2/2.</text>
</comment>
<organism evidence="5 6">
    <name type="scientific">Caenorhabditis briggsae</name>
    <dbReference type="NCBI Taxonomy" id="6238"/>
    <lineage>
        <taxon>Eukaryota</taxon>
        <taxon>Metazoa</taxon>
        <taxon>Ecdysozoa</taxon>
        <taxon>Nematoda</taxon>
        <taxon>Chromadorea</taxon>
        <taxon>Rhabditida</taxon>
        <taxon>Rhabditina</taxon>
        <taxon>Rhabditomorpha</taxon>
        <taxon>Rhabditoidea</taxon>
        <taxon>Rhabditidae</taxon>
        <taxon>Peloderinae</taxon>
        <taxon>Caenorhabditis</taxon>
    </lineage>
</organism>
<dbReference type="InterPro" id="IPR045864">
    <property type="entry name" value="aa-tRNA-synth_II/BPL/LPL"/>
</dbReference>
<dbReference type="WormBase" id="CBG16940">
    <property type="protein sequence ID" value="CBP18831"/>
    <property type="gene ID" value="WBGene00036733"/>
</dbReference>
<reference evidence="5 6" key="2">
    <citation type="journal article" date="2011" name="PLoS Genet.">
        <title>Caenorhabditis briggsae recombinant inbred line genotypes reveal inter-strain incompatibility and the evolution of recombination.</title>
        <authorList>
            <person name="Ross J.A."/>
            <person name="Koboldt D.C."/>
            <person name="Staisch J.E."/>
            <person name="Chamberlin H.M."/>
            <person name="Gupta B.P."/>
            <person name="Miller R.D."/>
            <person name="Baird S.E."/>
            <person name="Haag E.S."/>
        </authorList>
    </citation>
    <scope>NUCLEOTIDE SEQUENCE [LARGE SCALE GENOMIC DNA]</scope>
    <source>
        <strain evidence="5 6">AF16</strain>
    </source>
</reference>
<gene>
    <name evidence="5 7" type="ORF">CBG16940</name>
    <name evidence="5" type="ORF">CBG_16940</name>
</gene>
<dbReference type="Pfam" id="PF07738">
    <property type="entry name" value="Sad1_UNC"/>
    <property type="match status" value="1"/>
</dbReference>
<evidence type="ECO:0000313" key="6">
    <source>
        <dbReference type="Proteomes" id="UP000008549"/>
    </source>
</evidence>
<dbReference type="FunFam" id="2.60.120.260:FF:000158">
    <property type="entry name" value="Protein CBG16940"/>
    <property type="match status" value="1"/>
</dbReference>
<evidence type="ECO:0000256" key="1">
    <source>
        <dbReference type="ARBA" id="ARBA00005085"/>
    </source>
</evidence>
<sequence length="520" mass="58636">MIILEGKVVSGKPSENSKPLVQSAADVLKNMVMEQPIIDSKQPKAEELITPPPPLNLSNNDSYIPKKELILNAADYLRGASVGNTHSSRSNLNPIIGYDQTNLVLLDRPQPPTHKAWCSNEHNSVLTINLAKNIKPISVSYQHSKWTHHIPMSTPRTYDVVACFDSKCQNWVLLVSNCEYSSQSIGTEQFCNVSSHLNVPLIGTVQFRFKENYGDSQMTCVSLVRVYGEPKPEINEEEEKSRREYICNKFKWYHHNSFFKNALTHNVERSGEVLLMWSNRPSVVIGRHQNPWVEVNLPFAKETNIEIARRHSGGGTVYHDQGNLNISLLTTHAQHCRPKNLKFISDALNSNFTVQIVPNSRDDMELQPGNRKCSGTAARIAKGQAYHHLTLLIDADLEILKKSLKSPFRDQIESNATRSVRALAVGFLREDDGNASVEGAEMAISEAYRKLFEQSQFETIDVSSKIAANPEILKILEELKSWKWIYGKSPKFQFSGENGQEIEVKDGLIMGTDQRFSTDF</sequence>
<dbReference type="InterPro" id="IPR004562">
    <property type="entry name" value="LipoylTrfase_LipoateP_Ligase"/>
</dbReference>
<evidence type="ECO:0000313" key="7">
    <source>
        <dbReference type="WormBase" id="CBG16940"/>
    </source>
</evidence>
<reference evidence="5 6" key="1">
    <citation type="journal article" date="2003" name="PLoS Biol.">
        <title>The genome sequence of Caenorhabditis briggsae: a platform for comparative genomics.</title>
        <authorList>
            <person name="Stein L.D."/>
            <person name="Bao Z."/>
            <person name="Blasiar D."/>
            <person name="Blumenthal T."/>
            <person name="Brent M.R."/>
            <person name="Chen N."/>
            <person name="Chinwalla A."/>
            <person name="Clarke L."/>
            <person name="Clee C."/>
            <person name="Coghlan A."/>
            <person name="Coulson A."/>
            <person name="D'Eustachio P."/>
            <person name="Fitch D.H."/>
            <person name="Fulton L.A."/>
            <person name="Fulton R.E."/>
            <person name="Griffiths-Jones S."/>
            <person name="Harris T.W."/>
            <person name="Hillier L.W."/>
            <person name="Kamath R."/>
            <person name="Kuwabara P.E."/>
            <person name="Mardis E.R."/>
            <person name="Marra M.A."/>
            <person name="Miner T.L."/>
            <person name="Minx P."/>
            <person name="Mullikin J.C."/>
            <person name="Plumb R.W."/>
            <person name="Rogers J."/>
            <person name="Schein J.E."/>
            <person name="Sohrmann M."/>
            <person name="Spieth J."/>
            <person name="Stajich J.E."/>
            <person name="Wei C."/>
            <person name="Willey D."/>
            <person name="Wilson R.K."/>
            <person name="Durbin R."/>
            <person name="Waterston R.H."/>
        </authorList>
    </citation>
    <scope>NUCLEOTIDE SEQUENCE [LARGE SCALE GENOMIC DNA]</scope>
    <source>
        <strain evidence="5 6">AF16</strain>
    </source>
</reference>
<dbReference type="PROSITE" id="PS51469">
    <property type="entry name" value="SUN"/>
    <property type="match status" value="1"/>
</dbReference>
<dbReference type="STRING" id="6238.A8XQ39"/>
<evidence type="ECO:0000256" key="2">
    <source>
        <dbReference type="ARBA" id="ARBA00008242"/>
    </source>
</evidence>
<dbReference type="Gene3D" id="3.30.930.10">
    <property type="entry name" value="Bira Bifunctional Protein, Domain 2"/>
    <property type="match status" value="1"/>
</dbReference>
<dbReference type="GO" id="GO:0005635">
    <property type="term" value="C:nuclear envelope"/>
    <property type="evidence" value="ECO:0000318"/>
    <property type="project" value="GO_Central"/>
</dbReference>
<dbReference type="GO" id="GO:0043495">
    <property type="term" value="F:protein-membrane adaptor activity"/>
    <property type="evidence" value="ECO:0000318"/>
    <property type="project" value="GO_Central"/>
</dbReference>
<name>A8XQ39_CAEBR</name>
<evidence type="ECO:0000259" key="4">
    <source>
        <dbReference type="PROSITE" id="PS51733"/>
    </source>
</evidence>
<dbReference type="RefSeq" id="XP_045096091.1">
    <property type="nucleotide sequence ID" value="XM_045237168.1"/>
</dbReference>
<dbReference type="EMBL" id="HE601348">
    <property type="protein sequence ID" value="CAP34764.2"/>
    <property type="molecule type" value="Genomic_DNA"/>
</dbReference>
<protein>
    <submittedName>
        <fullName evidence="5">Protein CBG16940</fullName>
    </submittedName>
</protein>
<dbReference type="PROSITE" id="PS51733">
    <property type="entry name" value="BPL_LPL_CATALYTIC"/>
    <property type="match status" value="1"/>
</dbReference>
<dbReference type="Proteomes" id="UP000008549">
    <property type="component" value="Unassembled WGS sequence"/>
</dbReference>
<dbReference type="GO" id="GO:0034993">
    <property type="term" value="C:meiotic nuclear membrane microtubule tethering complex"/>
    <property type="evidence" value="ECO:0000318"/>
    <property type="project" value="GO_Central"/>
</dbReference>
<dbReference type="CDD" id="cd16443">
    <property type="entry name" value="LplA"/>
    <property type="match status" value="1"/>
</dbReference>
<keyword evidence="6" id="KW-1185">Reference proteome</keyword>
<feature type="domain" description="SUN" evidence="3">
    <location>
        <begin position="72"/>
        <end position="231"/>
    </location>
</feature>
<dbReference type="InterPro" id="IPR004143">
    <property type="entry name" value="BPL_LPL_catalytic"/>
</dbReference>
<dbReference type="eggNOG" id="KOG2687">
    <property type="taxonomic scope" value="Eukaryota"/>
</dbReference>
<dbReference type="GO" id="GO:0009249">
    <property type="term" value="P:protein lipoylation"/>
    <property type="evidence" value="ECO:0007669"/>
    <property type="project" value="InterPro"/>
</dbReference>
<comment type="similarity">
    <text evidence="2">Belongs to the LplA family.</text>
</comment>
<feature type="domain" description="BPL/LPL catalytic" evidence="4">
    <location>
        <begin position="268"/>
        <end position="456"/>
    </location>
</feature>
<dbReference type="Gene3D" id="2.60.120.260">
    <property type="entry name" value="Galactose-binding domain-like"/>
    <property type="match status" value="1"/>
</dbReference>
<dbReference type="InParanoid" id="A8XQ39"/>
<dbReference type="PANTHER" id="PTHR12561">
    <property type="entry name" value="LIPOATE-PROTEIN LIGASE"/>
    <property type="match status" value="1"/>
</dbReference>
<evidence type="ECO:0000313" key="5">
    <source>
        <dbReference type="EMBL" id="CAP34764.2"/>
    </source>
</evidence>
<proteinExistence type="inferred from homology"/>
<dbReference type="HOGENOM" id="CLU_524017_0_0_1"/>
<dbReference type="Pfam" id="PF21948">
    <property type="entry name" value="LplA-B_cat"/>
    <property type="match status" value="1"/>
</dbReference>
<dbReference type="PANTHER" id="PTHR12561:SF3">
    <property type="entry name" value="LIPOYLTRANSFERASE 1, MITOCHONDRIAL"/>
    <property type="match status" value="1"/>
</dbReference>
<dbReference type="AlphaFoldDB" id="A8XQ39"/>
<dbReference type="KEGG" id="cbr:CBG_16940"/>
<accession>A8XQ39</accession>
<dbReference type="SUPFAM" id="SSF55681">
    <property type="entry name" value="Class II aaRS and biotin synthetases"/>
    <property type="match status" value="1"/>
</dbReference>
<dbReference type="CTD" id="8590837"/>